<dbReference type="AlphaFoldDB" id="A0A1H9NC60"/>
<evidence type="ECO:0000313" key="4">
    <source>
        <dbReference type="Proteomes" id="UP000182841"/>
    </source>
</evidence>
<dbReference type="Gene3D" id="3.10.20.440">
    <property type="entry name" value="2Fe-2S iron-sulphur cluster binding domain, sarcosine oxidase, alpha subunit, N-terminal domain"/>
    <property type="match status" value="1"/>
</dbReference>
<organism evidence="3 4">
    <name type="scientific">Streptomyces qinglanensis</name>
    <dbReference type="NCBI Taxonomy" id="943816"/>
    <lineage>
        <taxon>Bacteria</taxon>
        <taxon>Bacillati</taxon>
        <taxon>Actinomycetota</taxon>
        <taxon>Actinomycetes</taxon>
        <taxon>Kitasatosporales</taxon>
        <taxon>Streptomycetaceae</taxon>
        <taxon>Streptomyces</taxon>
    </lineage>
</organism>
<feature type="compositionally biased region" description="Low complexity" evidence="2">
    <location>
        <begin position="106"/>
        <end position="115"/>
    </location>
</feature>
<accession>A0A1H9NC60</accession>
<evidence type="ECO:0000256" key="1">
    <source>
        <dbReference type="ARBA" id="ARBA00023002"/>
    </source>
</evidence>
<dbReference type="OrthoDB" id="573392at2"/>
<dbReference type="SUPFAM" id="SSF54292">
    <property type="entry name" value="2Fe-2S ferredoxin-like"/>
    <property type="match status" value="1"/>
</dbReference>
<dbReference type="RefSeq" id="WP_079171636.1">
    <property type="nucleotide sequence ID" value="NZ_FOGO01000001.1"/>
</dbReference>
<dbReference type="Pfam" id="PF13510">
    <property type="entry name" value="Fer2_4"/>
    <property type="match status" value="1"/>
</dbReference>
<dbReference type="Proteomes" id="UP000182841">
    <property type="component" value="Unassembled WGS sequence"/>
</dbReference>
<dbReference type="GO" id="GO:0016491">
    <property type="term" value="F:oxidoreductase activity"/>
    <property type="evidence" value="ECO:0007669"/>
    <property type="project" value="UniProtKB-KW"/>
</dbReference>
<keyword evidence="1" id="KW-0560">Oxidoreductase</keyword>
<feature type="region of interest" description="Disordered" evidence="2">
    <location>
        <begin position="1"/>
        <end position="27"/>
    </location>
</feature>
<evidence type="ECO:0000256" key="2">
    <source>
        <dbReference type="SAM" id="MobiDB-lite"/>
    </source>
</evidence>
<dbReference type="EMBL" id="FOGO01000001">
    <property type="protein sequence ID" value="SER33249.1"/>
    <property type="molecule type" value="Genomic_DNA"/>
</dbReference>
<proteinExistence type="predicted"/>
<dbReference type="GO" id="GO:0051536">
    <property type="term" value="F:iron-sulfur cluster binding"/>
    <property type="evidence" value="ECO:0007669"/>
    <property type="project" value="InterPro"/>
</dbReference>
<feature type="region of interest" description="Disordered" evidence="2">
    <location>
        <begin position="87"/>
        <end position="124"/>
    </location>
</feature>
<dbReference type="InterPro" id="IPR042204">
    <property type="entry name" value="2Fe-2S-bd_N"/>
</dbReference>
<protein>
    <submittedName>
        <fullName evidence="3">2Fe-2S iron-sulfur cluster binding domain-containing protein</fullName>
    </submittedName>
</protein>
<evidence type="ECO:0000313" key="3">
    <source>
        <dbReference type="EMBL" id="SER33249.1"/>
    </source>
</evidence>
<dbReference type="STRING" id="943816.AN217_10715"/>
<keyword evidence="4" id="KW-1185">Reference proteome</keyword>
<name>A0A1H9NC60_9ACTN</name>
<reference evidence="4" key="1">
    <citation type="submission" date="2016-10" db="EMBL/GenBank/DDBJ databases">
        <authorList>
            <person name="Varghese N."/>
            <person name="Submissions S."/>
        </authorList>
    </citation>
    <scope>NUCLEOTIDE SEQUENCE [LARGE SCALE GENOMIC DNA]</scope>
    <source>
        <strain evidence="4">CGMCC 4.6825</strain>
    </source>
</reference>
<gene>
    <name evidence="3" type="ORF">SAMN05421870_101255</name>
</gene>
<sequence>MSPRRLPARGTADGRGERPLRITVDGRPVDGVAGQTVAGVLLAAGRTAWRRGPSGAARGVFCGIGVCFDCLVTVNGDRDVRACLRRAADGDEVRTQSRTRPGTGGSRSADAGADGYPEHGEATG</sequence>
<dbReference type="InterPro" id="IPR036010">
    <property type="entry name" value="2Fe-2S_ferredoxin-like_sf"/>
</dbReference>